<reference evidence="1" key="1">
    <citation type="submission" date="2011-11" db="EMBL/GenBank/DDBJ databases">
        <title>Complete genome sequence of Candidatus Mycoplasma haemominutum.</title>
        <authorList>
            <person name="Barker E.N."/>
            <person name="Darby A.C."/>
            <person name="Helps C.R."/>
            <person name="Peters I.R."/>
            <person name="Hughes M.A."/>
            <person name="Radford A.D."/>
            <person name="Novacco M."/>
            <person name="Boretti F."/>
            <person name="Hofmann-Lehmann R."/>
            <person name="Tasker S."/>
        </authorList>
    </citation>
    <scope>NUCLEOTIDE SEQUENCE</scope>
    <source>
        <strain evidence="1">Birmingham 1</strain>
    </source>
</reference>
<dbReference type="HOGENOM" id="CLU_081511_0_0_14"/>
<accession>G8C3S9</accession>
<dbReference type="EMBL" id="HE613254">
    <property type="protein sequence ID" value="CCE66977.1"/>
    <property type="molecule type" value="Genomic_DNA"/>
</dbReference>
<name>G8C3S9_9MOLU</name>
<dbReference type="PATRIC" id="fig|1116213.3.peg.497"/>
<dbReference type="AlphaFoldDB" id="G8C3S9"/>
<gene>
    <name evidence="1" type="ORF">MHM_04590</name>
</gene>
<organism evidence="1">
    <name type="scientific">Candidatus Mycoplasma haematominutum 'Birmingham 1'</name>
    <dbReference type="NCBI Taxonomy" id="1116213"/>
    <lineage>
        <taxon>Bacteria</taxon>
        <taxon>Bacillati</taxon>
        <taxon>Mycoplasmatota</taxon>
        <taxon>Mollicutes</taxon>
        <taxon>Mycoplasmataceae</taxon>
        <taxon>Mycoplasma</taxon>
    </lineage>
</organism>
<reference evidence="1" key="2">
    <citation type="submission" date="2011-11" db="EMBL/GenBank/DDBJ databases">
        <authorList>
            <person name="Barker E."/>
        </authorList>
    </citation>
    <scope>NUCLEOTIDE SEQUENCE</scope>
    <source>
        <strain evidence="1">Birmingham 1</strain>
    </source>
</reference>
<protein>
    <submittedName>
        <fullName evidence="1">Uncharacterized protein</fullName>
    </submittedName>
</protein>
<evidence type="ECO:0000313" key="1">
    <source>
        <dbReference type="EMBL" id="CCE66977.1"/>
    </source>
</evidence>
<proteinExistence type="predicted"/>
<sequence>MLVSPLAIISGGGAIAGVATLEFTQGFPISGKVKSWGTSVFNVLKSSGSTSTSAAPISWTFLYSWIPSTWASISSFFQTLGAFFTSSVQIATEAQTHIPTLKQAIEGLNTTLFVKAELSKLLENWYTKIPKIVSFAFNTQARTKFTNLFSGAKAKNALEAFKVLSGNSKGPNEVFKVEDGVLAHLMNRFAEAPVEVIDKIDRLVNLISSAKEKYANLYNSSSQSSGEGSSTQTAMNSPYLFNKERLDQFLKKRRDSAQEIYELGVKAEIGIHALGLPVPPQASLLTSLSAAFLDHLFSNGSR</sequence>
<dbReference type="KEGG" id="mhb:MHM_04590"/>